<proteinExistence type="predicted"/>
<evidence type="ECO:0000256" key="1">
    <source>
        <dbReference type="SAM" id="Phobius"/>
    </source>
</evidence>
<feature type="transmembrane region" description="Helical" evidence="1">
    <location>
        <begin position="6"/>
        <end position="23"/>
    </location>
</feature>
<dbReference type="EMBL" id="GIFC01002136">
    <property type="protein sequence ID" value="MXU84219.1"/>
    <property type="molecule type" value="Transcribed_RNA"/>
</dbReference>
<protein>
    <submittedName>
        <fullName evidence="2">Putative secreted protein</fullName>
    </submittedName>
</protein>
<organism evidence="2">
    <name type="scientific">Ixodes ricinus</name>
    <name type="common">Common tick</name>
    <name type="synonym">Acarus ricinus</name>
    <dbReference type="NCBI Taxonomy" id="34613"/>
    <lineage>
        <taxon>Eukaryota</taxon>
        <taxon>Metazoa</taxon>
        <taxon>Ecdysozoa</taxon>
        <taxon>Arthropoda</taxon>
        <taxon>Chelicerata</taxon>
        <taxon>Arachnida</taxon>
        <taxon>Acari</taxon>
        <taxon>Parasitiformes</taxon>
        <taxon>Ixodida</taxon>
        <taxon>Ixodoidea</taxon>
        <taxon>Ixodidae</taxon>
        <taxon>Ixodinae</taxon>
        <taxon>Ixodes</taxon>
    </lineage>
</organism>
<sequence>MIRVPVWRAVFTVTVVTAALLGLVSIAKGLFYTALQCALLFLVDAAAMSQDVLDSLLVAASEPAVWVFSIELKSASLGQ</sequence>
<keyword evidence="1" id="KW-0472">Membrane</keyword>
<keyword evidence="1" id="KW-1133">Transmembrane helix</keyword>
<keyword evidence="1" id="KW-0812">Transmembrane</keyword>
<accession>A0A6B0TVV9</accession>
<dbReference type="AlphaFoldDB" id="A0A6B0TVV9"/>
<name>A0A6B0TVV9_IXORI</name>
<evidence type="ECO:0000313" key="2">
    <source>
        <dbReference type="EMBL" id="MXU84219.1"/>
    </source>
</evidence>
<reference evidence="2" key="1">
    <citation type="submission" date="2019-12" db="EMBL/GenBank/DDBJ databases">
        <title>An insight into the sialome of adult female Ixodes ricinus ticks feeding for 6 days.</title>
        <authorList>
            <person name="Perner J."/>
            <person name="Ribeiro J.M.C."/>
        </authorList>
    </citation>
    <scope>NUCLEOTIDE SEQUENCE</scope>
    <source>
        <strain evidence="2">Semi-engorged</strain>
        <tissue evidence="2">Salivary glands</tissue>
    </source>
</reference>